<keyword evidence="3" id="KW-0560">Oxidoreductase</keyword>
<dbReference type="SUPFAM" id="SSF48452">
    <property type="entry name" value="TPR-like"/>
    <property type="match status" value="1"/>
</dbReference>
<evidence type="ECO:0000259" key="5">
    <source>
        <dbReference type="Pfam" id="PF05118"/>
    </source>
</evidence>
<dbReference type="Pfam" id="PF05118">
    <property type="entry name" value="Asp_Arg_Hydrox"/>
    <property type="match status" value="1"/>
</dbReference>
<evidence type="ECO:0000313" key="6">
    <source>
        <dbReference type="EMBL" id="CAE8631554.1"/>
    </source>
</evidence>
<dbReference type="Proteomes" id="UP000654075">
    <property type="component" value="Unassembled WGS sequence"/>
</dbReference>
<keyword evidence="2" id="KW-0223">Dioxygenase</keyword>
<evidence type="ECO:0000256" key="4">
    <source>
        <dbReference type="SAM" id="MobiDB-lite"/>
    </source>
</evidence>
<proteinExistence type="inferred from homology"/>
<dbReference type="PANTHER" id="PTHR46332">
    <property type="entry name" value="ASPARTATE BETA-HYDROXYLASE DOMAIN-CONTAINING PROTEIN 2"/>
    <property type="match status" value="1"/>
</dbReference>
<dbReference type="OrthoDB" id="438431at2759"/>
<comment type="similarity">
    <text evidence="1">Belongs to the aspartyl/asparaginyl beta-hydroxylase family.</text>
</comment>
<evidence type="ECO:0000313" key="7">
    <source>
        <dbReference type="Proteomes" id="UP000654075"/>
    </source>
</evidence>
<reference evidence="6" key="1">
    <citation type="submission" date="2021-02" db="EMBL/GenBank/DDBJ databases">
        <authorList>
            <person name="Dougan E. K."/>
            <person name="Rhodes N."/>
            <person name="Thang M."/>
            <person name="Chan C."/>
        </authorList>
    </citation>
    <scope>NUCLEOTIDE SEQUENCE</scope>
</reference>
<accession>A0A813H1H6</accession>
<evidence type="ECO:0000256" key="2">
    <source>
        <dbReference type="ARBA" id="ARBA00022964"/>
    </source>
</evidence>
<evidence type="ECO:0000256" key="1">
    <source>
        <dbReference type="ARBA" id="ARBA00007730"/>
    </source>
</evidence>
<organism evidence="6 7">
    <name type="scientific">Polarella glacialis</name>
    <name type="common">Dinoflagellate</name>
    <dbReference type="NCBI Taxonomy" id="89957"/>
    <lineage>
        <taxon>Eukaryota</taxon>
        <taxon>Sar</taxon>
        <taxon>Alveolata</taxon>
        <taxon>Dinophyceae</taxon>
        <taxon>Suessiales</taxon>
        <taxon>Suessiaceae</taxon>
        <taxon>Polarella</taxon>
    </lineage>
</organism>
<feature type="domain" description="Aspartyl/asparaginy/proline hydroxylase" evidence="5">
    <location>
        <begin position="165"/>
        <end position="314"/>
    </location>
</feature>
<dbReference type="AlphaFoldDB" id="A0A813H1H6"/>
<comment type="caution">
    <text evidence="6">The sequence shown here is derived from an EMBL/GenBank/DDBJ whole genome shotgun (WGS) entry which is preliminary data.</text>
</comment>
<dbReference type="InterPro" id="IPR011990">
    <property type="entry name" value="TPR-like_helical_dom_sf"/>
</dbReference>
<feature type="non-terminal residue" evidence="6">
    <location>
        <position position="425"/>
    </location>
</feature>
<keyword evidence="7" id="KW-1185">Reference proteome</keyword>
<dbReference type="InterPro" id="IPR007803">
    <property type="entry name" value="Asp/Arg/Pro-Hydrxlase"/>
</dbReference>
<dbReference type="PANTHER" id="PTHR46332:SF5">
    <property type="entry name" value="ASPARTATE BETA-HYDROXYLASE DOMAIN CONTAINING 2"/>
    <property type="match status" value="1"/>
</dbReference>
<gene>
    <name evidence="6" type="ORF">PGLA1383_LOCUS47648</name>
</gene>
<dbReference type="Gene3D" id="2.60.120.330">
    <property type="entry name" value="B-lactam Antibiotic, Isopenicillin N Synthase, Chain"/>
    <property type="match status" value="1"/>
</dbReference>
<evidence type="ECO:0000256" key="3">
    <source>
        <dbReference type="ARBA" id="ARBA00023002"/>
    </source>
</evidence>
<sequence length="425" mass="48569">VLGITLESEETLRTKLANQPKNASVHLNLMQWHLKWGELSKAMDVLKLAIEAIPEHGWQFQEQLGDLQWKYAKDQHAAEARYREALKGNPLAKRALFHFGMLQVWRGRQEEAERLFQGAVQAGMLRDTLQRPLNVLDRSLPARGLWDEELLALPAVSGTVEQLRENLPVIWAEYLKWNRTRAQDAEADKEGLVDPHASGRWLHFWVYHPRFERGVWNAACHYKTPQLCKLLKEINNTAGGIRILRADFDVLEPGAKVRPHCHPTNQELLLDLCLRAPRQGVSLVRSGKEERSWAAGAIQVLDPSYEHQELNQGKSGQTDSGMPDVDYSLELRHFYEEQGKLDEKSSEIPSILEKWKGREEKMIRELRKKYSGDRGERILLRLLIRHPGLKPTRTKDKTNSQTSSRGVPEPGGRGGLTVHESADEL</sequence>
<name>A0A813H1H6_POLGL</name>
<protein>
    <recommendedName>
        <fullName evidence="5">Aspartyl/asparaginy/proline hydroxylase domain-containing protein</fullName>
    </recommendedName>
</protein>
<dbReference type="GO" id="GO:0051213">
    <property type="term" value="F:dioxygenase activity"/>
    <property type="evidence" value="ECO:0007669"/>
    <property type="project" value="UniProtKB-KW"/>
</dbReference>
<feature type="region of interest" description="Disordered" evidence="4">
    <location>
        <begin position="387"/>
        <end position="425"/>
    </location>
</feature>
<dbReference type="InterPro" id="IPR051821">
    <property type="entry name" value="Asp/Asn_beta-hydroxylase"/>
</dbReference>
<dbReference type="Gene3D" id="1.25.40.10">
    <property type="entry name" value="Tetratricopeptide repeat domain"/>
    <property type="match status" value="1"/>
</dbReference>
<dbReference type="EMBL" id="CAJNNV010030164">
    <property type="protein sequence ID" value="CAE8631554.1"/>
    <property type="molecule type" value="Genomic_DNA"/>
</dbReference>
<dbReference type="InterPro" id="IPR027443">
    <property type="entry name" value="IPNS-like_sf"/>
</dbReference>